<keyword evidence="5" id="KW-1185">Reference proteome</keyword>
<proteinExistence type="predicted"/>
<dbReference type="InterPro" id="IPR024370">
    <property type="entry name" value="PBP_domain"/>
</dbReference>
<dbReference type="RefSeq" id="WP_013173823.1">
    <property type="nucleotide sequence ID" value="NC_014219.1"/>
</dbReference>
<dbReference type="eggNOG" id="COG2998">
    <property type="taxonomic scope" value="Bacteria"/>
</dbReference>
<evidence type="ECO:0000313" key="4">
    <source>
        <dbReference type="EMBL" id="ADI00411.1"/>
    </source>
</evidence>
<evidence type="ECO:0000313" key="5">
    <source>
        <dbReference type="Proteomes" id="UP000000271"/>
    </source>
</evidence>
<name>D6XZC6_BACIE</name>
<dbReference type="PANTHER" id="PTHR37945:SF1">
    <property type="entry name" value="EXTRACELLULAR TUNGSTATE BINDING PROTEIN"/>
    <property type="match status" value="1"/>
</dbReference>
<accession>D6XZC6</accession>
<dbReference type="KEGG" id="bse:Bsel_2922"/>
<dbReference type="STRING" id="439292.Bsel_2922"/>
<dbReference type="EMBL" id="CP001791">
    <property type="protein sequence ID" value="ADI00411.1"/>
    <property type="molecule type" value="Genomic_DNA"/>
</dbReference>
<gene>
    <name evidence="4" type="ordered locus">Bsel_2922</name>
</gene>
<dbReference type="SUPFAM" id="SSF53850">
    <property type="entry name" value="Periplasmic binding protein-like II"/>
    <property type="match status" value="1"/>
</dbReference>
<dbReference type="Pfam" id="PF12849">
    <property type="entry name" value="PBP_like_2"/>
    <property type="match status" value="1"/>
</dbReference>
<protein>
    <submittedName>
        <fullName evidence="4">Extracellular solute-binding protein</fullName>
    </submittedName>
</protein>
<reference evidence="4" key="1">
    <citation type="submission" date="2009-10" db="EMBL/GenBank/DDBJ databases">
        <title>Complete sequence of Bacillus selenitireducens MLS10.</title>
        <authorList>
            <consortium name="US DOE Joint Genome Institute"/>
            <person name="Lucas S."/>
            <person name="Copeland A."/>
            <person name="Lapidus A."/>
            <person name="Glavina del Rio T."/>
            <person name="Dalin E."/>
            <person name="Tice H."/>
            <person name="Bruce D."/>
            <person name="Goodwin L."/>
            <person name="Pitluck S."/>
            <person name="Sims D."/>
            <person name="Brettin T."/>
            <person name="Detter J.C."/>
            <person name="Han C."/>
            <person name="Larimer F."/>
            <person name="Land M."/>
            <person name="Hauser L."/>
            <person name="Kyrpides N."/>
            <person name="Ovchinnikova G."/>
            <person name="Stolz J."/>
        </authorList>
    </citation>
    <scope>NUCLEOTIDE SEQUENCE [LARGE SCALE GENOMIC DNA]</scope>
    <source>
        <strain evidence="4">MLS10</strain>
    </source>
</reference>
<sequence length="300" mass="32644">MKTKIGLFILLGMATALPAACSNEGESDQQESPDEDPAEELSQDDSSGDWRADIGGNMILATTTSTYDSGLLDGLIPVFEDGTGVNVQIISVGTGATLEMGERGEADALLTHAPEAEQELEDAGHVINRHQVMHNDFVIVGPVDDPAETAGLSVDEAFANIYEGEHLFYTRGDNSGTHMQELAIWEMAGIEPGYDNYEETGQGMADTLRIGAERGGYALTDRGTYLSLEEELDTLDILVEGDGILLNIYHVMQVDPDHSDQINADAAEAFVIFLMDEEIQEMIAEFGVDQYGQPLFFRRE</sequence>
<dbReference type="InterPro" id="IPR052738">
    <property type="entry name" value="ABC-Tungstate_binding"/>
</dbReference>
<feature type="region of interest" description="Disordered" evidence="1">
    <location>
        <begin position="21"/>
        <end position="53"/>
    </location>
</feature>
<dbReference type="Proteomes" id="UP000000271">
    <property type="component" value="Chromosome"/>
</dbReference>
<feature type="compositionally biased region" description="Acidic residues" evidence="1">
    <location>
        <begin position="25"/>
        <end position="47"/>
    </location>
</feature>
<feature type="chain" id="PRO_5039156286" evidence="2">
    <location>
        <begin position="20"/>
        <end position="300"/>
    </location>
</feature>
<organism evidence="4 5">
    <name type="scientific">Bacillus selenitireducens (strain ATCC 700615 / DSM 15326 / MLS10)</name>
    <dbReference type="NCBI Taxonomy" id="439292"/>
    <lineage>
        <taxon>Bacteria</taxon>
        <taxon>Bacillati</taxon>
        <taxon>Bacillota</taxon>
        <taxon>Bacilli</taxon>
        <taxon>Bacillales</taxon>
        <taxon>Bacillaceae</taxon>
        <taxon>Salisediminibacterium</taxon>
    </lineage>
</organism>
<keyword evidence="2" id="KW-0732">Signal</keyword>
<dbReference type="Gene3D" id="3.40.190.10">
    <property type="entry name" value="Periplasmic binding protein-like II"/>
    <property type="match status" value="2"/>
</dbReference>
<evidence type="ECO:0000256" key="2">
    <source>
        <dbReference type="SAM" id="SignalP"/>
    </source>
</evidence>
<dbReference type="AlphaFoldDB" id="D6XZC6"/>
<feature type="domain" description="PBP" evidence="3">
    <location>
        <begin position="59"/>
        <end position="278"/>
    </location>
</feature>
<dbReference type="HOGENOM" id="CLU_061511_0_0_9"/>
<evidence type="ECO:0000259" key="3">
    <source>
        <dbReference type="Pfam" id="PF12849"/>
    </source>
</evidence>
<feature type="signal peptide" evidence="2">
    <location>
        <begin position="1"/>
        <end position="19"/>
    </location>
</feature>
<dbReference type="PANTHER" id="PTHR37945">
    <property type="entry name" value="EXTRACELLULAR TUNGSTATE BINDING PROTEIN"/>
    <property type="match status" value="1"/>
</dbReference>
<evidence type="ECO:0000256" key="1">
    <source>
        <dbReference type="SAM" id="MobiDB-lite"/>
    </source>
</evidence>